<dbReference type="SUPFAM" id="SSF81383">
    <property type="entry name" value="F-box domain"/>
    <property type="match status" value="1"/>
</dbReference>
<reference evidence="3" key="1">
    <citation type="submission" date="2022-07" db="EMBL/GenBank/DDBJ databases">
        <title>Genome Sequence of Physisporinus lineatus.</title>
        <authorList>
            <person name="Buettner E."/>
        </authorList>
    </citation>
    <scope>NUCLEOTIDE SEQUENCE</scope>
    <source>
        <strain evidence="3">VT162</strain>
    </source>
</reference>
<gene>
    <name evidence="3" type="ORF">NLI96_g383</name>
</gene>
<keyword evidence="4" id="KW-1185">Reference proteome</keyword>
<dbReference type="InterPro" id="IPR001810">
    <property type="entry name" value="F-box_dom"/>
</dbReference>
<dbReference type="Proteomes" id="UP001212997">
    <property type="component" value="Unassembled WGS sequence"/>
</dbReference>
<organism evidence="3 4">
    <name type="scientific">Meripilus lineatus</name>
    <dbReference type="NCBI Taxonomy" id="2056292"/>
    <lineage>
        <taxon>Eukaryota</taxon>
        <taxon>Fungi</taxon>
        <taxon>Dikarya</taxon>
        <taxon>Basidiomycota</taxon>
        <taxon>Agaricomycotina</taxon>
        <taxon>Agaricomycetes</taxon>
        <taxon>Polyporales</taxon>
        <taxon>Meripilaceae</taxon>
        <taxon>Meripilus</taxon>
    </lineage>
</organism>
<dbReference type="EMBL" id="JANAWD010000005">
    <property type="protein sequence ID" value="KAJ3491917.1"/>
    <property type="molecule type" value="Genomic_DNA"/>
</dbReference>
<evidence type="ECO:0000313" key="4">
    <source>
        <dbReference type="Proteomes" id="UP001212997"/>
    </source>
</evidence>
<evidence type="ECO:0000256" key="1">
    <source>
        <dbReference type="SAM" id="MobiDB-lite"/>
    </source>
</evidence>
<feature type="domain" description="F-box" evidence="2">
    <location>
        <begin position="30"/>
        <end position="65"/>
    </location>
</feature>
<protein>
    <recommendedName>
        <fullName evidence="2">F-box domain-containing protein</fullName>
    </recommendedName>
</protein>
<accession>A0AAD5VCG2</accession>
<dbReference type="AlphaFoldDB" id="A0AAD5VCG2"/>
<comment type="caution">
    <text evidence="3">The sequence shown here is derived from an EMBL/GenBank/DDBJ whole genome shotgun (WGS) entry which is preliminary data.</text>
</comment>
<proteinExistence type="predicted"/>
<evidence type="ECO:0000313" key="3">
    <source>
        <dbReference type="EMBL" id="KAJ3491917.1"/>
    </source>
</evidence>
<name>A0AAD5VCG2_9APHY</name>
<dbReference type="InterPro" id="IPR036047">
    <property type="entry name" value="F-box-like_dom_sf"/>
</dbReference>
<evidence type="ECO:0000259" key="2">
    <source>
        <dbReference type="Pfam" id="PF00646"/>
    </source>
</evidence>
<feature type="compositionally biased region" description="Polar residues" evidence="1">
    <location>
        <begin position="9"/>
        <end position="26"/>
    </location>
</feature>
<sequence length="429" mass="47799">MNIEYPTTRDPQGSSLAKAQTATDSSVANRIPPELQPYILCHLDNASVAACSLLSHHWRPHAQNHLLKEITLIPTHRRNENSLLEFLQSQPRVCHIIRVLKVKNSSRVGNPGMEIPERMVSIDILSSILGVLPMLSALYISRVDLISSRPFRSTVAPKSLDVVNLDSVVLGTISRRDNSTHNFLSSFGTISQLITQNVHVGVPPSRQTANTIESSKTLDELKICSATVLSSTVDSPRGVMDTLQNYARTSLQSLKICYYGDLRYLGRLIDAVSAQLVNLHLCIHLQTTSENALIKPISLSRCVSLRTLGFTIPLPYRGWTSVTHDVSSAKCFDAMVEVLRSAPQTLTELTLKMSLSTSADRSSEGVASLPWETLVQTGLHRLQHLEAFRVNFTRDYHDDRIVKDEYLDEVVCAKLTSWDRIDMLVFDSE</sequence>
<dbReference type="Pfam" id="PF00646">
    <property type="entry name" value="F-box"/>
    <property type="match status" value="1"/>
</dbReference>
<feature type="region of interest" description="Disordered" evidence="1">
    <location>
        <begin position="1"/>
        <end position="26"/>
    </location>
</feature>